<dbReference type="EMBL" id="CADCVH010000028">
    <property type="protein sequence ID" value="CAA9450604.1"/>
    <property type="molecule type" value="Genomic_DNA"/>
</dbReference>
<sequence length="84" mass="9107">GGMGGRVPPDEAAPVSWVGGVGAGAGRPFDLPRIRVRSGPQHRVAGRRPRFGLRQERLLVRRVPRNAPGSLRPVLRPRFLGRGL</sequence>
<protein>
    <submittedName>
        <fullName evidence="1">Uncharacterized protein</fullName>
    </submittedName>
</protein>
<name>A0A6J4QPF9_9ACTN</name>
<dbReference type="AlphaFoldDB" id="A0A6J4QPF9"/>
<feature type="non-terminal residue" evidence="1">
    <location>
        <position position="1"/>
    </location>
</feature>
<accession>A0A6J4QPF9</accession>
<reference evidence="1" key="1">
    <citation type="submission" date="2020-02" db="EMBL/GenBank/DDBJ databases">
        <authorList>
            <person name="Meier V. D."/>
        </authorList>
    </citation>
    <scope>NUCLEOTIDE SEQUENCE</scope>
    <source>
        <strain evidence="1">AVDCRST_MAG02</strain>
    </source>
</reference>
<gene>
    <name evidence="1" type="ORF">AVDCRST_MAG02-854</name>
</gene>
<organism evidence="1">
    <name type="scientific">uncultured Rubrobacteraceae bacterium</name>
    <dbReference type="NCBI Taxonomy" id="349277"/>
    <lineage>
        <taxon>Bacteria</taxon>
        <taxon>Bacillati</taxon>
        <taxon>Actinomycetota</taxon>
        <taxon>Rubrobacteria</taxon>
        <taxon>Rubrobacterales</taxon>
        <taxon>Rubrobacteraceae</taxon>
        <taxon>environmental samples</taxon>
    </lineage>
</organism>
<feature type="non-terminal residue" evidence="1">
    <location>
        <position position="84"/>
    </location>
</feature>
<proteinExistence type="predicted"/>
<evidence type="ECO:0000313" key="1">
    <source>
        <dbReference type="EMBL" id="CAA9450604.1"/>
    </source>
</evidence>